<gene>
    <name evidence="1" type="ORF">ACED33_11005</name>
</gene>
<comment type="caution">
    <text evidence="1">The sequence shown here is derived from an EMBL/GenBank/DDBJ whole genome shotgun (WGS) entry which is preliminary data.</text>
</comment>
<evidence type="ECO:0000313" key="1">
    <source>
        <dbReference type="EMBL" id="MEZ8181207.1"/>
    </source>
</evidence>
<protein>
    <recommendedName>
        <fullName evidence="3">Secreted protein</fullName>
    </recommendedName>
</protein>
<dbReference type="EMBL" id="JBGOOW010000009">
    <property type="protein sequence ID" value="MEZ8181207.1"/>
    <property type="molecule type" value="Genomic_DNA"/>
</dbReference>
<dbReference type="RefSeq" id="WP_371690921.1">
    <property type="nucleotide sequence ID" value="NZ_JBGONW010000046.1"/>
</dbReference>
<keyword evidence="2" id="KW-1185">Reference proteome</keyword>
<proteinExistence type="predicted"/>
<sequence>MKDVIFRCIHYLSLLVVQVLVLSYQHTGCWLKSKTHTPTPTPTPADALCFLHERFSEHVAELKCVAEYQCRLLEK</sequence>
<dbReference type="Proteomes" id="UP001569200">
    <property type="component" value="Unassembled WGS sequence"/>
</dbReference>
<evidence type="ECO:0000313" key="2">
    <source>
        <dbReference type="Proteomes" id="UP001569200"/>
    </source>
</evidence>
<evidence type="ECO:0008006" key="3">
    <source>
        <dbReference type="Google" id="ProtNLM"/>
    </source>
</evidence>
<organism evidence="1 2">
    <name type="scientific">Vibrio splendidus</name>
    <dbReference type="NCBI Taxonomy" id="29497"/>
    <lineage>
        <taxon>Bacteria</taxon>
        <taxon>Pseudomonadati</taxon>
        <taxon>Pseudomonadota</taxon>
        <taxon>Gammaproteobacteria</taxon>
        <taxon>Vibrionales</taxon>
        <taxon>Vibrionaceae</taxon>
        <taxon>Vibrio</taxon>
    </lineage>
</organism>
<reference evidence="1 2" key="1">
    <citation type="submission" date="2024-06" db="EMBL/GenBank/DDBJ databases">
        <authorList>
            <person name="Steensen K."/>
            <person name="Seneca J."/>
            <person name="Bartlau N."/>
            <person name="Yu A.X."/>
            <person name="Polz M.F."/>
        </authorList>
    </citation>
    <scope>NUCLEOTIDE SEQUENCE [LARGE SCALE GENOMIC DNA]</scope>
    <source>
        <strain evidence="1 2">1F145</strain>
    </source>
</reference>
<accession>A0ABV4LTT2</accession>
<name>A0ABV4LTT2_VIBSP</name>